<evidence type="ECO:0000313" key="2">
    <source>
        <dbReference type="EMBL" id="CAH0994071.1"/>
    </source>
</evidence>
<protein>
    <submittedName>
        <fullName evidence="2">Uncharacterized protein</fullName>
    </submittedName>
</protein>
<evidence type="ECO:0000313" key="3">
    <source>
        <dbReference type="Proteomes" id="UP000837932"/>
    </source>
</evidence>
<keyword evidence="1" id="KW-0732">Signal</keyword>
<evidence type="ECO:0000256" key="1">
    <source>
        <dbReference type="SAM" id="SignalP"/>
    </source>
</evidence>
<dbReference type="RefSeq" id="WP_238803831.1">
    <property type="nucleotide sequence ID" value="NZ_CAKLPY010000001.1"/>
</dbReference>
<feature type="signal peptide" evidence="1">
    <location>
        <begin position="1"/>
        <end position="22"/>
    </location>
</feature>
<gene>
    <name evidence="2" type="ORF">EMA8858_00178</name>
</gene>
<name>A0ABN8EQ93_9BACT</name>
<proteinExistence type="predicted"/>
<feature type="chain" id="PRO_5045272634" evidence="1">
    <location>
        <begin position="23"/>
        <end position="122"/>
    </location>
</feature>
<keyword evidence="3" id="KW-1185">Reference proteome</keyword>
<sequence length="122" mass="13797">MKNKLNAFVVLSAFAITTTAFAQKKTPDFANYKQQNMLLAKKNLSSKPARITFSNDYSTNPLVNHRNYKVQLSEPQSKVLIVGVNSDDKFKNYKQKNLLTKNGYEVKFGSKPKLDTTTMIGE</sequence>
<dbReference type="Proteomes" id="UP000837932">
    <property type="component" value="Unassembled WGS sequence"/>
</dbReference>
<comment type="caution">
    <text evidence="2">The sequence shown here is derived from an EMBL/GenBank/DDBJ whole genome shotgun (WGS) entry which is preliminary data.</text>
</comment>
<organism evidence="2 3">
    <name type="scientific">Emticicia aquatica</name>
    <dbReference type="NCBI Taxonomy" id="1681835"/>
    <lineage>
        <taxon>Bacteria</taxon>
        <taxon>Pseudomonadati</taxon>
        <taxon>Bacteroidota</taxon>
        <taxon>Cytophagia</taxon>
        <taxon>Cytophagales</taxon>
        <taxon>Leadbetterellaceae</taxon>
        <taxon>Emticicia</taxon>
    </lineage>
</organism>
<accession>A0ABN8EQ93</accession>
<dbReference type="EMBL" id="CAKLPY010000001">
    <property type="protein sequence ID" value="CAH0994071.1"/>
    <property type="molecule type" value="Genomic_DNA"/>
</dbReference>
<reference evidence="2" key="1">
    <citation type="submission" date="2021-12" db="EMBL/GenBank/DDBJ databases">
        <authorList>
            <person name="Rodrigo-Torres L."/>
            <person name="Arahal R. D."/>
            <person name="Lucena T."/>
        </authorList>
    </citation>
    <scope>NUCLEOTIDE SEQUENCE</scope>
    <source>
        <strain evidence="2">CECT 8858</strain>
    </source>
</reference>